<keyword evidence="4" id="KW-0552">Olfaction</keyword>
<reference evidence="10" key="2">
    <citation type="submission" date="2016-03" db="EMBL/GenBank/DDBJ databases">
        <authorList>
            <person name="Ploux O."/>
        </authorList>
    </citation>
    <scope>NUCLEOTIDE SEQUENCE</scope>
</reference>
<keyword evidence="8" id="KW-0807">Transducer</keyword>
<evidence type="ECO:0000256" key="4">
    <source>
        <dbReference type="ARBA" id="ARBA00022725"/>
    </source>
</evidence>
<evidence type="ECO:0000256" key="1">
    <source>
        <dbReference type="ARBA" id="ARBA00004141"/>
    </source>
</evidence>
<evidence type="ECO:0000256" key="3">
    <source>
        <dbReference type="ARBA" id="ARBA00022692"/>
    </source>
</evidence>
<gene>
    <name evidence="10" type="primary">OR29</name>
</gene>
<dbReference type="EMBL" id="KU958207">
    <property type="protein sequence ID" value="AQM56036.1"/>
    <property type="molecule type" value="mRNA"/>
</dbReference>
<evidence type="ECO:0000256" key="5">
    <source>
        <dbReference type="ARBA" id="ARBA00022989"/>
    </source>
</evidence>
<evidence type="ECO:0000256" key="7">
    <source>
        <dbReference type="ARBA" id="ARBA00023170"/>
    </source>
</evidence>
<evidence type="ECO:0000256" key="2">
    <source>
        <dbReference type="ARBA" id="ARBA00022606"/>
    </source>
</evidence>
<reference evidence="10" key="1">
    <citation type="journal article" date="2016" name="Sci. Rep.">
        <title>Identification and expression analysis of an olfactory receptor gene family in green plant bug Apolygus lucorum (Meyer-Dur).</title>
        <authorList>
            <person name="An X.K."/>
            <person name="Sun L."/>
            <person name="Liu H.W."/>
            <person name="Liu D.F."/>
            <person name="Ding Y.X."/>
            <person name="Li L.M."/>
            <person name="Zhang Y.J."/>
            <person name="Guo Y.Y."/>
        </authorList>
    </citation>
    <scope>NUCLEOTIDE SEQUENCE</scope>
</reference>
<keyword evidence="3 9" id="KW-0812">Transmembrane</keyword>
<evidence type="ECO:0000256" key="6">
    <source>
        <dbReference type="ARBA" id="ARBA00023136"/>
    </source>
</evidence>
<dbReference type="Pfam" id="PF02949">
    <property type="entry name" value="7tm_6"/>
    <property type="match status" value="1"/>
</dbReference>
<evidence type="ECO:0000313" key="10">
    <source>
        <dbReference type="EMBL" id="AQM56036.1"/>
    </source>
</evidence>
<proteinExistence type="evidence at transcript level"/>
<sequence length="403" mass="45392">MTEAEVKDGTKKVDDKLGCIDYRKYTFARMIMIDDGLAARGLTFPLLLIMVVNVGMQTCSFISIFTSTQTSVSLDNIRACLLGTSVTMSLFNQFISRQAIARLHGFFDKSFRTISTNPNFPEEKIILDDARKAASSQLEMYVKMFSCNAVAMMFAQPLGELMSGHSWRKLPVQWTFPPSDDEFSFWLIFAFQFTGICIAHCVGIMIMSFTSITIQMTALFDLLIFSIQHIEERATARGRQSGGDRHACLLACLTDDVDFYQQLIREMDSVTPHLRNTFLIISAAVPMVLACEAYPIMQGNFSFADLVKSFLFLSIQILCWAQTCSRLGTMTDKHAAVFAALYDSPWYEAGMKYKKLVLNSLTYAVQPKYIKARLSNEVTASMATFYSFVMSAFNLLNMIRNIG</sequence>
<dbReference type="GO" id="GO:0007165">
    <property type="term" value="P:signal transduction"/>
    <property type="evidence" value="ECO:0007669"/>
    <property type="project" value="UniProtKB-KW"/>
</dbReference>
<accession>A0A1Q1NIL9</accession>
<protein>
    <submittedName>
        <fullName evidence="10">Olfactory receptor</fullName>
    </submittedName>
</protein>
<name>A0A1Q1NIL9_APOLU</name>
<evidence type="ECO:0000256" key="9">
    <source>
        <dbReference type="SAM" id="Phobius"/>
    </source>
</evidence>
<dbReference type="GO" id="GO:0016020">
    <property type="term" value="C:membrane"/>
    <property type="evidence" value="ECO:0007669"/>
    <property type="project" value="UniProtKB-SubCell"/>
</dbReference>
<feature type="transmembrane region" description="Helical" evidence="9">
    <location>
        <begin position="37"/>
        <end position="56"/>
    </location>
</feature>
<keyword evidence="2" id="KW-0716">Sensory transduction</keyword>
<comment type="subcellular location">
    <subcellularLocation>
        <location evidence="1">Membrane</location>
        <topology evidence="1">Multi-pass membrane protein</topology>
    </subcellularLocation>
</comment>
<organism evidence="10">
    <name type="scientific">Apolygus lucorum</name>
    <name type="common">Small green plant bug</name>
    <name type="synonym">Lygocoris lucorum</name>
    <dbReference type="NCBI Taxonomy" id="248454"/>
    <lineage>
        <taxon>Eukaryota</taxon>
        <taxon>Metazoa</taxon>
        <taxon>Ecdysozoa</taxon>
        <taxon>Arthropoda</taxon>
        <taxon>Hexapoda</taxon>
        <taxon>Insecta</taxon>
        <taxon>Pterygota</taxon>
        <taxon>Neoptera</taxon>
        <taxon>Paraneoptera</taxon>
        <taxon>Hemiptera</taxon>
        <taxon>Heteroptera</taxon>
        <taxon>Panheteroptera</taxon>
        <taxon>Cimicomorpha</taxon>
        <taxon>Miridae</taxon>
        <taxon>Mirini</taxon>
        <taxon>Apolygus</taxon>
    </lineage>
</organism>
<dbReference type="GO" id="GO:0005549">
    <property type="term" value="F:odorant binding"/>
    <property type="evidence" value="ECO:0007669"/>
    <property type="project" value="InterPro"/>
</dbReference>
<keyword evidence="6 9" id="KW-0472">Membrane</keyword>
<feature type="transmembrane region" description="Helical" evidence="9">
    <location>
        <begin position="277"/>
        <end position="297"/>
    </location>
</feature>
<evidence type="ECO:0000256" key="8">
    <source>
        <dbReference type="ARBA" id="ARBA00023224"/>
    </source>
</evidence>
<dbReference type="GO" id="GO:0004984">
    <property type="term" value="F:olfactory receptor activity"/>
    <property type="evidence" value="ECO:0007669"/>
    <property type="project" value="InterPro"/>
</dbReference>
<keyword evidence="5 9" id="KW-1133">Transmembrane helix</keyword>
<feature type="transmembrane region" description="Helical" evidence="9">
    <location>
        <begin position="76"/>
        <end position="95"/>
    </location>
</feature>
<dbReference type="AlphaFoldDB" id="A0A1Q1NIL9"/>
<dbReference type="InterPro" id="IPR004117">
    <property type="entry name" value="7tm6_olfct_rcpt"/>
</dbReference>
<feature type="transmembrane region" description="Helical" evidence="9">
    <location>
        <begin position="378"/>
        <end position="399"/>
    </location>
</feature>
<feature type="transmembrane region" description="Helical" evidence="9">
    <location>
        <begin position="183"/>
        <end position="206"/>
    </location>
</feature>
<keyword evidence="7 10" id="KW-0675">Receptor</keyword>